<reference evidence="7 8" key="1">
    <citation type="submission" date="2019-03" db="EMBL/GenBank/DDBJ databases">
        <title>Genomic Encyclopedia of Type Strains, Phase IV (KMG-IV): sequencing the most valuable type-strain genomes for metagenomic binning, comparative biology and taxonomic classification.</title>
        <authorList>
            <person name="Goeker M."/>
        </authorList>
    </citation>
    <scope>NUCLEOTIDE SEQUENCE [LARGE SCALE GENOMIC DNA]</scope>
    <source>
        <strain evidence="7 8">DSM 26752</strain>
    </source>
</reference>
<dbReference type="InterPro" id="IPR050260">
    <property type="entry name" value="FAD-bd_OxRdtase"/>
</dbReference>
<dbReference type="AlphaFoldDB" id="A0A4R3KV16"/>
<dbReference type="InterPro" id="IPR036188">
    <property type="entry name" value="FAD/NAD-bd_sf"/>
</dbReference>
<keyword evidence="4" id="KW-0560">Oxidoreductase</keyword>
<evidence type="ECO:0000259" key="6">
    <source>
        <dbReference type="Pfam" id="PF07992"/>
    </source>
</evidence>
<evidence type="ECO:0000256" key="5">
    <source>
        <dbReference type="ARBA" id="ARBA00023284"/>
    </source>
</evidence>
<evidence type="ECO:0000256" key="2">
    <source>
        <dbReference type="ARBA" id="ARBA00022630"/>
    </source>
</evidence>
<proteinExistence type="predicted"/>
<evidence type="ECO:0000313" key="7">
    <source>
        <dbReference type="EMBL" id="TCS89363.1"/>
    </source>
</evidence>
<dbReference type="PRINTS" id="PR00411">
    <property type="entry name" value="PNDRDTASEI"/>
</dbReference>
<evidence type="ECO:0000256" key="3">
    <source>
        <dbReference type="ARBA" id="ARBA00022827"/>
    </source>
</evidence>
<keyword evidence="8" id="KW-1185">Reference proteome</keyword>
<dbReference type="EMBL" id="SMAE01000006">
    <property type="protein sequence ID" value="TCS89363.1"/>
    <property type="molecule type" value="Genomic_DNA"/>
</dbReference>
<accession>A0A4R3KV16</accession>
<dbReference type="Proteomes" id="UP000294567">
    <property type="component" value="Unassembled WGS sequence"/>
</dbReference>
<keyword evidence="3" id="KW-0274">FAD</keyword>
<sequence length="288" mass="31924">MGKKIVIVGGVAGGATALARLIRLDEHGEIILFERGKYVSFANCGLPYYVGNIIEDREALLVETAEEIMKKFNVDIRTESEVIKILRDEKKVVVKDLNTNKSYEETYDYLILSTGSTPLKPPIPGIDAPNIFSVWNIPDADKIKNYVDEKQPKKAIVVGGGFIGLEMAENLHNLGLKVTLVEMLDQVMAPLDYEMAQIVHEHLVTKGVELHLKDGVKSFQYDDKDGRTKVTLQSGTEIEGDLVILSIGVRPNGELARDAGLDVNEKGGIIVDKTLKTSDEYICHRRCN</sequence>
<gene>
    <name evidence="7" type="ORF">EDD65_10629</name>
</gene>
<organism evidence="7 8">
    <name type="scientific">Keratinibaculum paraultunense</name>
    <dbReference type="NCBI Taxonomy" id="1278232"/>
    <lineage>
        <taxon>Bacteria</taxon>
        <taxon>Bacillati</taxon>
        <taxon>Bacillota</taxon>
        <taxon>Tissierellia</taxon>
        <taxon>Tissierellales</taxon>
        <taxon>Tepidimicrobiaceae</taxon>
        <taxon>Keratinibaculum</taxon>
    </lineage>
</organism>
<keyword evidence="2" id="KW-0285">Flavoprotein</keyword>
<dbReference type="SUPFAM" id="SSF51905">
    <property type="entry name" value="FAD/NAD(P)-binding domain"/>
    <property type="match status" value="2"/>
</dbReference>
<dbReference type="InterPro" id="IPR023753">
    <property type="entry name" value="FAD/NAD-binding_dom"/>
</dbReference>
<evidence type="ECO:0000256" key="1">
    <source>
        <dbReference type="ARBA" id="ARBA00001974"/>
    </source>
</evidence>
<feature type="domain" description="FAD/NAD(P)-binding" evidence="6">
    <location>
        <begin position="3"/>
        <end position="282"/>
    </location>
</feature>
<dbReference type="Gene3D" id="3.50.50.60">
    <property type="entry name" value="FAD/NAD(P)-binding domain"/>
    <property type="match status" value="2"/>
</dbReference>
<protein>
    <submittedName>
        <fullName evidence="7">Pyridine nucleotide-disulfide oxidoreductase</fullName>
    </submittedName>
</protein>
<dbReference type="PANTHER" id="PTHR43429:SF1">
    <property type="entry name" value="NAD(P)H SULFUR OXIDOREDUCTASE (COA-DEPENDENT)"/>
    <property type="match status" value="1"/>
</dbReference>
<dbReference type="PANTHER" id="PTHR43429">
    <property type="entry name" value="PYRIDINE NUCLEOTIDE-DISULFIDE OXIDOREDUCTASE DOMAIN-CONTAINING"/>
    <property type="match status" value="1"/>
</dbReference>
<dbReference type="Pfam" id="PF07992">
    <property type="entry name" value="Pyr_redox_2"/>
    <property type="match status" value="1"/>
</dbReference>
<evidence type="ECO:0000313" key="8">
    <source>
        <dbReference type="Proteomes" id="UP000294567"/>
    </source>
</evidence>
<dbReference type="PRINTS" id="PR00368">
    <property type="entry name" value="FADPNR"/>
</dbReference>
<comment type="cofactor">
    <cofactor evidence="1">
        <name>FAD</name>
        <dbReference type="ChEBI" id="CHEBI:57692"/>
    </cofactor>
</comment>
<comment type="caution">
    <text evidence="7">The sequence shown here is derived from an EMBL/GenBank/DDBJ whole genome shotgun (WGS) entry which is preliminary data.</text>
</comment>
<dbReference type="RefSeq" id="WP_237722267.1">
    <property type="nucleotide sequence ID" value="NZ_CP068564.1"/>
</dbReference>
<name>A0A4R3KV16_9FIRM</name>
<dbReference type="GO" id="GO:0016491">
    <property type="term" value="F:oxidoreductase activity"/>
    <property type="evidence" value="ECO:0007669"/>
    <property type="project" value="UniProtKB-KW"/>
</dbReference>
<keyword evidence="5" id="KW-0676">Redox-active center</keyword>
<evidence type="ECO:0000256" key="4">
    <source>
        <dbReference type="ARBA" id="ARBA00023002"/>
    </source>
</evidence>